<dbReference type="Proteomes" id="UP000836841">
    <property type="component" value="Chromosome 7"/>
</dbReference>
<dbReference type="EMBL" id="OU466863">
    <property type="protein sequence ID" value="CAH2079439.1"/>
    <property type="molecule type" value="Genomic_DNA"/>
</dbReference>
<proteinExistence type="predicted"/>
<dbReference type="AlphaFoldDB" id="A0AAU9T934"/>
<keyword evidence="2" id="KW-1185">Reference proteome</keyword>
<gene>
    <name evidence="1" type="ORF">TAV2_LOCUS25190</name>
</gene>
<accession>A0AAU9T934</accession>
<protein>
    <submittedName>
        <fullName evidence="1">Uncharacterized protein</fullName>
    </submittedName>
</protein>
<name>A0AAU9T934_THLAR</name>
<evidence type="ECO:0000313" key="2">
    <source>
        <dbReference type="Proteomes" id="UP000836841"/>
    </source>
</evidence>
<reference evidence="1 2" key="1">
    <citation type="submission" date="2022-03" db="EMBL/GenBank/DDBJ databases">
        <authorList>
            <person name="Nunn A."/>
            <person name="Chopra R."/>
            <person name="Nunn A."/>
            <person name="Contreras Garrido A."/>
        </authorList>
    </citation>
    <scope>NUCLEOTIDE SEQUENCE [LARGE SCALE GENOMIC DNA]</scope>
</reference>
<organism evidence="1 2">
    <name type="scientific">Thlaspi arvense</name>
    <name type="common">Field penny-cress</name>
    <dbReference type="NCBI Taxonomy" id="13288"/>
    <lineage>
        <taxon>Eukaryota</taxon>
        <taxon>Viridiplantae</taxon>
        <taxon>Streptophyta</taxon>
        <taxon>Embryophyta</taxon>
        <taxon>Tracheophyta</taxon>
        <taxon>Spermatophyta</taxon>
        <taxon>Magnoliopsida</taxon>
        <taxon>eudicotyledons</taxon>
        <taxon>Gunneridae</taxon>
        <taxon>Pentapetalae</taxon>
        <taxon>rosids</taxon>
        <taxon>malvids</taxon>
        <taxon>Brassicales</taxon>
        <taxon>Brassicaceae</taxon>
        <taxon>Thlaspideae</taxon>
        <taxon>Thlaspi</taxon>
    </lineage>
</organism>
<evidence type="ECO:0000313" key="1">
    <source>
        <dbReference type="EMBL" id="CAH2079439.1"/>
    </source>
</evidence>
<sequence>MGEIEESSQSISLSSCTPIELSNNEREDHTRITSRRGLCVINPSIGRLILRRLVLQIGRAYHRHRSKLEITMVWRVQSKTRMQLSILFEDL</sequence>